<dbReference type="EMBL" id="CAJOBI010130068">
    <property type="protein sequence ID" value="CAF4720080.1"/>
    <property type="molecule type" value="Genomic_DNA"/>
</dbReference>
<dbReference type="Gene3D" id="3.40.50.150">
    <property type="entry name" value="Vaccinia Virus protein VP39"/>
    <property type="match status" value="1"/>
</dbReference>
<protein>
    <submittedName>
        <fullName evidence="1">Uncharacterized protein</fullName>
    </submittedName>
</protein>
<evidence type="ECO:0000313" key="2">
    <source>
        <dbReference type="Proteomes" id="UP000676336"/>
    </source>
</evidence>
<evidence type="ECO:0000313" key="1">
    <source>
        <dbReference type="EMBL" id="CAF4720080.1"/>
    </source>
</evidence>
<organism evidence="1 2">
    <name type="scientific">Rotaria magnacalcarata</name>
    <dbReference type="NCBI Taxonomy" id="392030"/>
    <lineage>
        <taxon>Eukaryota</taxon>
        <taxon>Metazoa</taxon>
        <taxon>Spiralia</taxon>
        <taxon>Gnathifera</taxon>
        <taxon>Rotifera</taxon>
        <taxon>Eurotatoria</taxon>
        <taxon>Bdelloidea</taxon>
        <taxon>Philodinida</taxon>
        <taxon>Philodinidae</taxon>
        <taxon>Rotaria</taxon>
    </lineage>
</organism>
<feature type="non-terminal residue" evidence="1">
    <location>
        <position position="1"/>
    </location>
</feature>
<gene>
    <name evidence="1" type="ORF">SMN809_LOCUS43814</name>
</gene>
<comment type="caution">
    <text evidence="1">The sequence shown here is derived from an EMBL/GenBank/DDBJ whole genome shotgun (WGS) entry which is preliminary data.</text>
</comment>
<dbReference type="Proteomes" id="UP000676336">
    <property type="component" value="Unassembled WGS sequence"/>
</dbReference>
<proteinExistence type="predicted"/>
<name>A0A8S3AWG3_9BILA</name>
<reference evidence="1" key="1">
    <citation type="submission" date="2021-02" db="EMBL/GenBank/DDBJ databases">
        <authorList>
            <person name="Nowell W R."/>
        </authorList>
    </citation>
    <scope>NUCLEOTIDE SEQUENCE</scope>
</reference>
<accession>A0A8S3AWG3</accession>
<dbReference type="AlphaFoldDB" id="A0A8S3AWG3"/>
<dbReference type="InterPro" id="IPR029063">
    <property type="entry name" value="SAM-dependent_MTases_sf"/>
</dbReference>
<sequence length="75" mass="8718">RNPIFEMPGAHIIDDWNLTEETTNDCNKRLHDLLNRLKIEKVDGILSDMCPNVTGCKEMDHAGENYELVIQKRKH</sequence>